<dbReference type="Proteomes" id="UP001162060">
    <property type="component" value="Unassembled WGS sequence"/>
</dbReference>
<organism evidence="2 3">
    <name type="scientific">Peronospora matthiolae</name>
    <dbReference type="NCBI Taxonomy" id="2874970"/>
    <lineage>
        <taxon>Eukaryota</taxon>
        <taxon>Sar</taxon>
        <taxon>Stramenopiles</taxon>
        <taxon>Oomycota</taxon>
        <taxon>Peronosporomycetes</taxon>
        <taxon>Peronosporales</taxon>
        <taxon>Peronosporaceae</taxon>
        <taxon>Peronospora</taxon>
    </lineage>
</organism>
<accession>A0AAV1TLD5</accession>
<keyword evidence="1" id="KW-0732">Signal</keyword>
<feature type="signal peptide" evidence="1">
    <location>
        <begin position="1"/>
        <end position="16"/>
    </location>
</feature>
<feature type="chain" id="PRO_5043606582" description="Secreted protein" evidence="1">
    <location>
        <begin position="17"/>
        <end position="94"/>
    </location>
</feature>
<protein>
    <recommendedName>
        <fullName evidence="4">Secreted protein</fullName>
    </recommendedName>
</protein>
<evidence type="ECO:0000256" key="1">
    <source>
        <dbReference type="SAM" id="SignalP"/>
    </source>
</evidence>
<evidence type="ECO:0000313" key="2">
    <source>
        <dbReference type="EMBL" id="CAK7923259.1"/>
    </source>
</evidence>
<proteinExistence type="predicted"/>
<reference evidence="2" key="1">
    <citation type="submission" date="2024-01" db="EMBL/GenBank/DDBJ databases">
        <authorList>
            <person name="Webb A."/>
        </authorList>
    </citation>
    <scope>NUCLEOTIDE SEQUENCE</scope>
    <source>
        <strain evidence="2">Pm1</strain>
    </source>
</reference>
<evidence type="ECO:0008006" key="4">
    <source>
        <dbReference type="Google" id="ProtNLM"/>
    </source>
</evidence>
<name>A0AAV1TLD5_9STRA</name>
<gene>
    <name evidence="2" type="ORF">PM001_LOCUS8409</name>
</gene>
<dbReference type="EMBL" id="CAKLBY020000068">
    <property type="protein sequence ID" value="CAK7923259.1"/>
    <property type="molecule type" value="Genomic_DNA"/>
</dbReference>
<sequence>MYQVLVLIVATKVAAGFVQRGTLDPRARQREQGVVGESRRVVDELVHAVHGLRDRVARLKKQSDLLLRVPRLVALPTLLAQAPRDPPATDPGKA</sequence>
<evidence type="ECO:0000313" key="3">
    <source>
        <dbReference type="Proteomes" id="UP001162060"/>
    </source>
</evidence>
<dbReference type="AlphaFoldDB" id="A0AAV1TLD5"/>
<comment type="caution">
    <text evidence="2">The sequence shown here is derived from an EMBL/GenBank/DDBJ whole genome shotgun (WGS) entry which is preliminary data.</text>
</comment>